<dbReference type="Pfam" id="PF00043">
    <property type="entry name" value="GST_C"/>
    <property type="match status" value="1"/>
</dbReference>
<dbReference type="CDD" id="cd03044">
    <property type="entry name" value="GST_N_EF1Bgamma"/>
    <property type="match status" value="1"/>
</dbReference>
<dbReference type="PROSITE" id="PS50404">
    <property type="entry name" value="GST_NTER"/>
    <property type="match status" value="1"/>
</dbReference>
<sequence>MSQGTLYIMEISPRSSILADLIKYFKLDIEIDANTQSESFIKKFPLGKTPAFVGAKGFQLTETIAIANYFLSLIPNQKLLGKNNQEYANIIKYVSLLNQEGVISWAAAYFRLNGRFPYNKKEVDENLKIFNTIGEILEKRLHDFTYLVGERISYADLFAVKVVIGAVATVFGKPFLTKYPSIARWVKTVSQNEIFQGQFKDLKFPEQQLAFVPPKKEKKKDATPKAESAAPKKKETPAAAAAAATSASEEPAAAPKPKHPLEALGKPKNPLDEWKRTYSNEETREVAIPWFWKNQYDPEEWSLWKVDYKYNDELTLTFMSNNLVGGFFNRLSASTKYMFGCMVVYGENNNNGITGAFLVRGQDYVPAFDVAPDWESYEFTKLDGSNEDDKKFINNMFAWDEPVVVNGEKREIADGKVFK</sequence>
<organism evidence="9 10">
    <name type="scientific">Candida albicans P78048</name>
    <dbReference type="NCBI Taxonomy" id="1094989"/>
    <lineage>
        <taxon>Eukaryota</taxon>
        <taxon>Fungi</taxon>
        <taxon>Dikarya</taxon>
        <taxon>Ascomycota</taxon>
        <taxon>Saccharomycotina</taxon>
        <taxon>Pichiomycetes</taxon>
        <taxon>Debaryomycetaceae</taxon>
        <taxon>Candida/Lodderomyces clade</taxon>
        <taxon>Candida</taxon>
    </lineage>
</organism>
<dbReference type="InterPro" id="IPR050802">
    <property type="entry name" value="EF-GSTs"/>
</dbReference>
<dbReference type="InterPro" id="IPR036249">
    <property type="entry name" value="Thioredoxin-like_sf"/>
</dbReference>
<evidence type="ECO:0000256" key="4">
    <source>
        <dbReference type="PROSITE-ProRule" id="PRU00519"/>
    </source>
</evidence>
<keyword evidence="2 4" id="KW-0251">Elongation factor</keyword>
<dbReference type="InterPro" id="IPR040079">
    <property type="entry name" value="Glutathione_S-Trfase"/>
</dbReference>
<dbReference type="SMART" id="SM01183">
    <property type="entry name" value="EF1G"/>
    <property type="match status" value="1"/>
</dbReference>
<feature type="domain" description="GST N-terminal" evidence="7">
    <location>
        <begin position="2"/>
        <end position="78"/>
    </location>
</feature>
<protein>
    <submittedName>
        <fullName evidence="9">Elongation factor 1-gamma</fullName>
    </submittedName>
</protein>
<comment type="pathway">
    <text evidence="1">Protein biosynthesis; polypeptide chain elongation.</text>
</comment>
<dbReference type="GO" id="GO:0003746">
    <property type="term" value="F:translation elongation factor activity"/>
    <property type="evidence" value="ECO:0007669"/>
    <property type="project" value="UniProtKB-UniRule"/>
</dbReference>
<dbReference type="FunFam" id="3.30.70.1010:FF:000001">
    <property type="entry name" value="Elongation factor 1-gamma 1"/>
    <property type="match status" value="1"/>
</dbReference>
<evidence type="ECO:0000256" key="1">
    <source>
        <dbReference type="ARBA" id="ARBA00004815"/>
    </source>
</evidence>
<dbReference type="GO" id="GO:0005737">
    <property type="term" value="C:cytoplasm"/>
    <property type="evidence" value="ECO:0007669"/>
    <property type="project" value="TreeGrafter"/>
</dbReference>
<evidence type="ECO:0000259" key="8">
    <source>
        <dbReference type="PROSITE" id="PS50405"/>
    </source>
</evidence>
<evidence type="ECO:0000256" key="3">
    <source>
        <dbReference type="ARBA" id="ARBA00022917"/>
    </source>
</evidence>
<evidence type="ECO:0000313" key="10">
    <source>
        <dbReference type="Proteomes" id="UP000030161"/>
    </source>
</evidence>
<proteinExistence type="predicted"/>
<comment type="caution">
    <text evidence="9">The sequence shown here is derived from an EMBL/GenBank/DDBJ whole genome shotgun (WGS) entry which is preliminary data.</text>
</comment>
<name>A0AB34PSV8_CANAX</name>
<accession>A0AB34PSV8</accession>
<feature type="compositionally biased region" description="Low complexity" evidence="5">
    <location>
        <begin position="237"/>
        <end position="255"/>
    </location>
</feature>
<dbReference type="FunFam" id="1.20.1050.10:FF:000006">
    <property type="entry name" value="Elongation factor 1 gamma"/>
    <property type="match status" value="1"/>
</dbReference>
<dbReference type="SUPFAM" id="SSF47616">
    <property type="entry name" value="GST C-terminal domain-like"/>
    <property type="match status" value="1"/>
</dbReference>
<feature type="region of interest" description="Disordered" evidence="5">
    <location>
        <begin position="213"/>
        <end position="268"/>
    </location>
</feature>
<dbReference type="SUPFAM" id="SSF52833">
    <property type="entry name" value="Thioredoxin-like"/>
    <property type="match status" value="1"/>
</dbReference>
<evidence type="ECO:0000259" key="7">
    <source>
        <dbReference type="PROSITE" id="PS50404"/>
    </source>
</evidence>
<dbReference type="SMR" id="A0AB34PSV8"/>
<dbReference type="Gene3D" id="1.20.1050.10">
    <property type="match status" value="1"/>
</dbReference>
<dbReference type="InterPro" id="IPR004046">
    <property type="entry name" value="GST_C"/>
</dbReference>
<gene>
    <name evidence="9" type="ORF">MG3_04287</name>
</gene>
<evidence type="ECO:0000256" key="2">
    <source>
        <dbReference type="ARBA" id="ARBA00022768"/>
    </source>
</evidence>
<dbReference type="InterPro" id="IPR010987">
    <property type="entry name" value="Glutathione-S-Trfase_C-like"/>
</dbReference>
<dbReference type="InterPro" id="IPR036282">
    <property type="entry name" value="Glutathione-S-Trfase_C_sf"/>
</dbReference>
<dbReference type="PROSITE" id="PS50405">
    <property type="entry name" value="GST_CTER"/>
    <property type="match status" value="1"/>
</dbReference>
<dbReference type="SUPFAM" id="SSF89942">
    <property type="entry name" value="eEF1-gamma domain"/>
    <property type="match status" value="1"/>
</dbReference>
<dbReference type="EMBL" id="AJIX01000031">
    <property type="protein sequence ID" value="KGR07733.1"/>
    <property type="molecule type" value="Genomic_DNA"/>
</dbReference>
<feature type="compositionally biased region" description="Basic and acidic residues" evidence="5">
    <location>
        <begin position="219"/>
        <end position="236"/>
    </location>
</feature>
<dbReference type="FunFam" id="3.40.30.10:FF:000142">
    <property type="entry name" value="Elongation factor 1 gamma"/>
    <property type="match status" value="1"/>
</dbReference>
<dbReference type="PANTHER" id="PTHR43986">
    <property type="entry name" value="ELONGATION FACTOR 1-GAMMA"/>
    <property type="match status" value="1"/>
</dbReference>
<evidence type="ECO:0000256" key="5">
    <source>
        <dbReference type="SAM" id="MobiDB-lite"/>
    </source>
</evidence>
<dbReference type="CDD" id="cd03181">
    <property type="entry name" value="GST_C_EF1Bgamma_like"/>
    <property type="match status" value="1"/>
</dbReference>
<dbReference type="Proteomes" id="UP000030161">
    <property type="component" value="Unassembled WGS sequence"/>
</dbReference>
<dbReference type="AlphaFoldDB" id="A0AB34PSV8"/>
<dbReference type="SFLD" id="SFLDS00019">
    <property type="entry name" value="Glutathione_Transferase_(cytos"/>
    <property type="match status" value="1"/>
</dbReference>
<evidence type="ECO:0000313" key="9">
    <source>
        <dbReference type="EMBL" id="KGR07733.1"/>
    </source>
</evidence>
<dbReference type="GO" id="GO:0005085">
    <property type="term" value="F:guanyl-nucleotide exchange factor activity"/>
    <property type="evidence" value="ECO:0007669"/>
    <property type="project" value="UniProtKB-ARBA"/>
</dbReference>
<feature type="domain" description="EF-1-gamma C-terminal" evidence="6">
    <location>
        <begin position="257"/>
        <end position="419"/>
    </location>
</feature>
<dbReference type="Gene3D" id="3.30.70.1010">
    <property type="entry name" value="Translation elongation factor EF1B, gamma chain, conserved domain"/>
    <property type="match status" value="1"/>
</dbReference>
<dbReference type="InterPro" id="IPR036433">
    <property type="entry name" value="EF1B_G_C_sf"/>
</dbReference>
<dbReference type="PROSITE" id="PS50040">
    <property type="entry name" value="EF1G_C"/>
    <property type="match status" value="1"/>
</dbReference>
<keyword evidence="3 4" id="KW-0648">Protein biosynthesis</keyword>
<dbReference type="Pfam" id="PF02798">
    <property type="entry name" value="GST_N"/>
    <property type="match status" value="1"/>
</dbReference>
<dbReference type="InterPro" id="IPR004045">
    <property type="entry name" value="Glutathione_S-Trfase_N"/>
</dbReference>
<dbReference type="InterPro" id="IPR001662">
    <property type="entry name" value="EF1B_G_C"/>
</dbReference>
<reference evidence="9 10" key="1">
    <citation type="submission" date="2013-12" db="EMBL/GenBank/DDBJ databases">
        <title>The Genome Sequence of Candida albicans P78048.</title>
        <authorList>
            <consortium name="The Broad Institute Genome Sequencing Platform"/>
            <consortium name="The Broad Institute Genome Sequencing Center for Infectious Disease"/>
            <person name="Cuomo C."/>
            <person name="Bennett R."/>
            <person name="Hirakawa M."/>
            <person name="Noverr M."/>
            <person name="Mitchell A."/>
            <person name="Young S.K."/>
            <person name="Zeng Q."/>
            <person name="Gargeya S."/>
            <person name="Fitzgerald M."/>
            <person name="Abouelleil A."/>
            <person name="Alvarado L."/>
            <person name="Berlin A.M."/>
            <person name="Chapman S.B."/>
            <person name="Dewar J."/>
            <person name="Goldberg J."/>
            <person name="Griggs A."/>
            <person name="Gujja S."/>
            <person name="Hansen M."/>
            <person name="Howarth C."/>
            <person name="Imamovic A."/>
            <person name="Larimer J."/>
            <person name="McCowan C."/>
            <person name="Murphy C."/>
            <person name="Pearson M."/>
            <person name="Priest M."/>
            <person name="Roberts A."/>
            <person name="Saif S."/>
            <person name="Shea T."/>
            <person name="Sykes S."/>
            <person name="Wortman J."/>
            <person name="Nusbaum C."/>
            <person name="Birren B."/>
        </authorList>
    </citation>
    <scope>NUCLEOTIDE SEQUENCE [LARGE SCALE GENOMIC DNA]</scope>
    <source>
        <strain evidence="9 10">P78048</strain>
    </source>
</reference>
<dbReference type="PANTHER" id="PTHR43986:SF1">
    <property type="entry name" value="ELONGATION FACTOR 1-GAMMA"/>
    <property type="match status" value="1"/>
</dbReference>
<dbReference type="Pfam" id="PF00647">
    <property type="entry name" value="EF1G"/>
    <property type="match status" value="1"/>
</dbReference>
<evidence type="ECO:0000259" key="6">
    <source>
        <dbReference type="PROSITE" id="PS50040"/>
    </source>
</evidence>
<dbReference type="GO" id="GO:0005634">
    <property type="term" value="C:nucleus"/>
    <property type="evidence" value="ECO:0007669"/>
    <property type="project" value="TreeGrafter"/>
</dbReference>
<feature type="domain" description="GST C-terminal" evidence="8">
    <location>
        <begin position="83"/>
        <end position="209"/>
    </location>
</feature>
<dbReference type="Gene3D" id="3.40.30.10">
    <property type="entry name" value="Glutaredoxin"/>
    <property type="match status" value="1"/>
</dbReference>